<proteinExistence type="inferred from homology"/>
<reference evidence="5" key="2">
    <citation type="submission" date="2020-09" db="EMBL/GenBank/DDBJ databases">
        <authorList>
            <person name="Sun Q."/>
            <person name="Zhou Y."/>
        </authorList>
    </citation>
    <scope>NUCLEOTIDE SEQUENCE</scope>
    <source>
        <strain evidence="5">CGMCC 1.12997</strain>
    </source>
</reference>
<dbReference type="Pfam" id="PF00295">
    <property type="entry name" value="Glyco_hydro_28"/>
    <property type="match status" value="1"/>
</dbReference>
<sequence>MLAAGSFFGGAVTGCGASELYIPCLGPADAPVPVAGMTYIRASEIGCALDCNLENGRHKYTGGVATDDGPRINAAMAAASANHPITLIIDGSALISGLFLPAGGYWGIAGLGCGTGFFVKEGTNNDGIHNGLPNANVPSDPGPPAPARGMNVSLSNFTLNGNQGNGLNGDSTSKVRQGSANLWYFGINLMNLDNISLNNVVVVNTPAYQIRLSNVGHVTATGCVMRSFGVNTDGLHFDGPANDITISGCDFTTGDDAIAFNAPEGYSGNISRVAVTDCTFNSFSMMRLYTANGSPQLSVDTVSVSNCKGTFSEAVFNIGFQASGSYPNPVTGLTVSNCILTAPVVFAVTENFGSIQLNNVTYIPIKGDQPCAILAPSLFYRAKIHGLSLTLNNCVIYRLSGIEVAAVILGDGSAIDNLSFNGFALQDGGSYSPALALINVGLGSIGQLVLNSVNGENIEVPIVMDRFASVGSISGSGVLATGWKFADSMMANGVPYLSANSNQPSIKVEDVVEPYSAP</sequence>
<accession>A0A917LZ37</accession>
<keyword evidence="2 4" id="KW-0378">Hydrolase</keyword>
<reference evidence="5" key="1">
    <citation type="journal article" date="2014" name="Int. J. Syst. Evol. Microbiol.">
        <title>Complete genome sequence of Corynebacterium casei LMG S-19264T (=DSM 44701T), isolated from a smear-ripened cheese.</title>
        <authorList>
            <consortium name="US DOE Joint Genome Institute (JGI-PGF)"/>
            <person name="Walter F."/>
            <person name="Albersmeier A."/>
            <person name="Kalinowski J."/>
            <person name="Ruckert C."/>
        </authorList>
    </citation>
    <scope>NUCLEOTIDE SEQUENCE</scope>
    <source>
        <strain evidence="5">CGMCC 1.12997</strain>
    </source>
</reference>
<evidence type="ECO:0000256" key="1">
    <source>
        <dbReference type="ARBA" id="ARBA00008834"/>
    </source>
</evidence>
<evidence type="ECO:0000256" key="3">
    <source>
        <dbReference type="ARBA" id="ARBA00023295"/>
    </source>
</evidence>
<organism evidence="5 6">
    <name type="scientific">Edaphobacter dinghuensis</name>
    <dbReference type="NCBI Taxonomy" id="1560005"/>
    <lineage>
        <taxon>Bacteria</taxon>
        <taxon>Pseudomonadati</taxon>
        <taxon>Acidobacteriota</taxon>
        <taxon>Terriglobia</taxon>
        <taxon>Terriglobales</taxon>
        <taxon>Acidobacteriaceae</taxon>
        <taxon>Edaphobacter</taxon>
    </lineage>
</organism>
<gene>
    <name evidence="5" type="ORF">GCM10011585_05260</name>
</gene>
<dbReference type="InterPro" id="IPR000743">
    <property type="entry name" value="Glyco_hydro_28"/>
</dbReference>
<dbReference type="InterPro" id="IPR012334">
    <property type="entry name" value="Pectin_lyas_fold"/>
</dbReference>
<keyword evidence="3 4" id="KW-0326">Glycosidase</keyword>
<dbReference type="Proteomes" id="UP000647241">
    <property type="component" value="Unassembled WGS sequence"/>
</dbReference>
<evidence type="ECO:0000256" key="4">
    <source>
        <dbReference type="RuleBase" id="RU361169"/>
    </source>
</evidence>
<dbReference type="GO" id="GO:0005975">
    <property type="term" value="P:carbohydrate metabolic process"/>
    <property type="evidence" value="ECO:0007669"/>
    <property type="project" value="InterPro"/>
</dbReference>
<keyword evidence="6" id="KW-1185">Reference proteome</keyword>
<dbReference type="Gene3D" id="2.160.20.10">
    <property type="entry name" value="Single-stranded right-handed beta-helix, Pectin lyase-like"/>
    <property type="match status" value="1"/>
</dbReference>
<comment type="similarity">
    <text evidence="1 4">Belongs to the glycosyl hydrolase 28 family.</text>
</comment>
<evidence type="ECO:0000313" key="6">
    <source>
        <dbReference type="Proteomes" id="UP000647241"/>
    </source>
</evidence>
<dbReference type="GO" id="GO:0004650">
    <property type="term" value="F:polygalacturonase activity"/>
    <property type="evidence" value="ECO:0007669"/>
    <property type="project" value="InterPro"/>
</dbReference>
<dbReference type="SUPFAM" id="SSF51126">
    <property type="entry name" value="Pectin lyase-like"/>
    <property type="match status" value="1"/>
</dbReference>
<evidence type="ECO:0000313" key="5">
    <source>
        <dbReference type="EMBL" id="GGG66366.1"/>
    </source>
</evidence>
<dbReference type="AlphaFoldDB" id="A0A917LZ37"/>
<evidence type="ECO:0008006" key="7">
    <source>
        <dbReference type="Google" id="ProtNLM"/>
    </source>
</evidence>
<name>A0A917LZ37_9BACT</name>
<dbReference type="EMBL" id="BMGT01000001">
    <property type="protein sequence ID" value="GGG66366.1"/>
    <property type="molecule type" value="Genomic_DNA"/>
</dbReference>
<dbReference type="InterPro" id="IPR011050">
    <property type="entry name" value="Pectin_lyase_fold/virulence"/>
</dbReference>
<comment type="caution">
    <text evidence="5">The sequence shown here is derived from an EMBL/GenBank/DDBJ whole genome shotgun (WGS) entry which is preliminary data.</text>
</comment>
<protein>
    <recommendedName>
        <fullName evidence="7">Glycosyl hydrolase family 28</fullName>
    </recommendedName>
</protein>
<evidence type="ECO:0000256" key="2">
    <source>
        <dbReference type="ARBA" id="ARBA00022801"/>
    </source>
</evidence>